<sequence length="63" mass="7104">MADMEEGEELCILSSHFRSAGSKSGGDKMFLLKKWNAVVMWSWDVECDTGAICRDQDKEFQVG</sequence>
<evidence type="ECO:0000313" key="2">
    <source>
        <dbReference type="Proteomes" id="UP000694407"/>
    </source>
</evidence>
<organism evidence="1 2">
    <name type="scientific">Marmota marmota marmota</name>
    <name type="common">Alpine marmot</name>
    <dbReference type="NCBI Taxonomy" id="9994"/>
    <lineage>
        <taxon>Eukaryota</taxon>
        <taxon>Metazoa</taxon>
        <taxon>Chordata</taxon>
        <taxon>Craniata</taxon>
        <taxon>Vertebrata</taxon>
        <taxon>Euteleostomi</taxon>
        <taxon>Mammalia</taxon>
        <taxon>Eutheria</taxon>
        <taxon>Euarchontoglires</taxon>
        <taxon>Glires</taxon>
        <taxon>Rodentia</taxon>
        <taxon>Sciuromorpha</taxon>
        <taxon>Sciuridae</taxon>
        <taxon>Xerinae</taxon>
        <taxon>Marmotini</taxon>
        <taxon>Marmota</taxon>
    </lineage>
</organism>
<dbReference type="Proteomes" id="UP000694407">
    <property type="component" value="Unplaced"/>
</dbReference>
<reference evidence="1" key="1">
    <citation type="submission" date="2025-08" db="UniProtKB">
        <authorList>
            <consortium name="Ensembl"/>
        </authorList>
    </citation>
    <scope>IDENTIFICATION</scope>
</reference>
<dbReference type="SUPFAM" id="SSF57850">
    <property type="entry name" value="RING/U-box"/>
    <property type="match status" value="1"/>
</dbReference>
<reference evidence="1" key="2">
    <citation type="submission" date="2025-09" db="UniProtKB">
        <authorList>
            <consortium name="Ensembl"/>
        </authorList>
    </citation>
    <scope>IDENTIFICATION</scope>
</reference>
<name>A0A8C6ETH9_MARMA</name>
<dbReference type="Ensembl" id="ENSMMMT00000015716.1">
    <property type="protein sequence ID" value="ENSMMMP00000013770.1"/>
    <property type="gene ID" value="ENSMMMG00000012283.1"/>
</dbReference>
<proteinExistence type="predicted"/>
<keyword evidence="2" id="KW-1185">Reference proteome</keyword>
<protein>
    <submittedName>
        <fullName evidence="1">Uncharacterized protein</fullName>
    </submittedName>
</protein>
<accession>A0A8C6ETH9</accession>
<dbReference type="AlphaFoldDB" id="A0A8C6ETH9"/>
<dbReference type="GeneTree" id="ENSGT00950000185856"/>
<evidence type="ECO:0000313" key="1">
    <source>
        <dbReference type="Ensembl" id="ENSMMMP00000013770.1"/>
    </source>
</evidence>